<accession>A0ACC3N8X5</accession>
<name>A0ACC3N8X5_9PEZI</name>
<evidence type="ECO:0000313" key="2">
    <source>
        <dbReference type="Proteomes" id="UP001281147"/>
    </source>
</evidence>
<comment type="caution">
    <text evidence="1">The sequence shown here is derived from an EMBL/GenBank/DDBJ whole genome shotgun (WGS) entry which is preliminary data.</text>
</comment>
<keyword evidence="2" id="KW-1185">Reference proteome</keyword>
<dbReference type="EMBL" id="JAUTXU010000071">
    <property type="protein sequence ID" value="KAK3712125.1"/>
    <property type="molecule type" value="Genomic_DNA"/>
</dbReference>
<proteinExistence type="predicted"/>
<gene>
    <name evidence="1" type="primary">SWA2_2</name>
    <name evidence="1" type="ORF">LTR37_009216</name>
</gene>
<dbReference type="Proteomes" id="UP001281147">
    <property type="component" value="Unassembled WGS sequence"/>
</dbReference>
<evidence type="ECO:0000313" key="1">
    <source>
        <dbReference type="EMBL" id="KAK3712125.1"/>
    </source>
</evidence>
<organism evidence="1 2">
    <name type="scientific">Vermiconidia calcicola</name>
    <dbReference type="NCBI Taxonomy" id="1690605"/>
    <lineage>
        <taxon>Eukaryota</taxon>
        <taxon>Fungi</taxon>
        <taxon>Dikarya</taxon>
        <taxon>Ascomycota</taxon>
        <taxon>Pezizomycotina</taxon>
        <taxon>Dothideomycetes</taxon>
        <taxon>Dothideomycetidae</taxon>
        <taxon>Mycosphaerellales</taxon>
        <taxon>Extremaceae</taxon>
        <taxon>Vermiconidia</taxon>
    </lineage>
</organism>
<reference evidence="1" key="1">
    <citation type="submission" date="2023-07" db="EMBL/GenBank/DDBJ databases">
        <title>Black Yeasts Isolated from many extreme environments.</title>
        <authorList>
            <person name="Coleine C."/>
            <person name="Stajich J.E."/>
            <person name="Selbmann L."/>
        </authorList>
    </citation>
    <scope>NUCLEOTIDE SEQUENCE</scope>
    <source>
        <strain evidence="1">CCFEE 5714</strain>
    </source>
</reference>
<sequence length="932" mass="99129">MDDLLGEDWQQKPSTSSRPPTTSTPSAFASTYSSFRASPQLPISGSSTPAPLSRPSSTVNGTSSKPTSSSGATDTFGNLLSLKSQKSSGGGNVSMQERQKQLLEEKRRQQERQAQMWDSLGSGRSTPAVRQPSPAMPQNEAEDDVLAAFHKDAPVDRASYFSPPPVSGGVSGRSTPAQQTQAVNGGSVGPEDDDPFGLSEVGKKSNGHLASAGLSAPTATDDDILGDLGKPVTPQPPSSRPPPPMREESSDDEPMLGGRNGMSNIPPAPEEDDDAQPRDRALAELVDMGFSPDTARIALLENGGNVQHAVGWLLQQAHEESRQKARGETPSSRQRSPHQQTTSSRSPQRRQRSEEGAAPAWMRDSRPNSAALRQRGEAANGERAPAQVAQEFGTKFLKSAGSLWKASQKQMARTIADLQQDGSNGTGQNVDPSQPKWMRDGTIAPDQLPPRRRPQEPIQRPARPRVAVEAGLTDEAAALDAPRENPEKPAKPLRPAASPAASSPARGRSPVELLPQQSSSQPKFMQQAPPQQDRRPVSKLSRQDVEEQSAQAYISPARRKKTTPKPESQPEPEVDLFSSAAPSTAPPAPARKPAAVQPASRPPASRASPAPTPQPPKPKVAPRAIPAISPNALQTSAAHRKAGGEHFKRGDYASAHESYTAALTPLPPTHPIAIIVLSNHALTALKTGDAKVAVSDADQALSIIGPGQGAGEVIDLGGVEGRKEMKEFFGKALMRKAEALEHMEKYADAAAVWRQAIEAGVGGSVSANGRRRCEKAAAPKPAALAAPKKTHATKSFGNSLDRPTLPSASSQAAVSKLRAANAEATKEEDEKFALSDSVDAKLAAWRGGKTDNLRALLQSMDLVLWPEAGWKKVGMSDLVMPGKVKIIYMKAIGKVHPDKIPQNATTEQRMISAAVFSTLNEAWDKFKNENGL</sequence>
<protein>
    <submittedName>
        <fullName evidence="1">Auxilin-like clathrin-binding protein required for normal clathrin function</fullName>
    </submittedName>
</protein>